<sequence>MPFALSVDLRLKLYMSTSTLSLVGCGILQKEVGYLIAKNNWPLATDFLPASLHIDFKGLAGALHTGLARHADEQTIVFYGACHPGMDTMLNEARTLRTAGQNCIEMLLGAEEFNRELTQGAYFLLDDWARNWDAVIAKTFGSNIDVIRDIFHDQHRYLLCLRTPQSGDFSQKALHISAMLDLPLQWRDVSLDHLENVLQAAISRKLDSLHAQ</sequence>
<protein>
    <submittedName>
        <fullName evidence="2">Uncharacterized protein DUF1638</fullName>
    </submittedName>
</protein>
<dbReference type="EMBL" id="PTIY01000008">
    <property type="protein sequence ID" value="PPK70688.1"/>
    <property type="molecule type" value="Genomic_DNA"/>
</dbReference>
<feature type="domain" description="DUF1638" evidence="1">
    <location>
        <begin position="47"/>
        <end position="198"/>
    </location>
</feature>
<keyword evidence="3" id="KW-1185">Reference proteome</keyword>
<evidence type="ECO:0000313" key="2">
    <source>
        <dbReference type="EMBL" id="PPK70688.1"/>
    </source>
</evidence>
<comment type="caution">
    <text evidence="2">The sequence shown here is derived from an EMBL/GenBank/DDBJ whole genome shotgun (WGS) entry which is preliminary data.</text>
</comment>
<gene>
    <name evidence="2" type="ORF">B0F88_10843</name>
</gene>
<evidence type="ECO:0000259" key="1">
    <source>
        <dbReference type="Pfam" id="PF07796"/>
    </source>
</evidence>
<dbReference type="Proteomes" id="UP000238071">
    <property type="component" value="Unassembled WGS sequence"/>
</dbReference>
<dbReference type="InterPro" id="IPR012437">
    <property type="entry name" value="DUF1638"/>
</dbReference>
<proteinExistence type="predicted"/>
<accession>A0A2S6GZP8</accession>
<organism evidence="2 3">
    <name type="scientific">Methylobacter tundripaludum</name>
    <dbReference type="NCBI Taxonomy" id="173365"/>
    <lineage>
        <taxon>Bacteria</taxon>
        <taxon>Pseudomonadati</taxon>
        <taxon>Pseudomonadota</taxon>
        <taxon>Gammaproteobacteria</taxon>
        <taxon>Methylococcales</taxon>
        <taxon>Methylococcaceae</taxon>
        <taxon>Methylobacter</taxon>
    </lineage>
</organism>
<evidence type="ECO:0000313" key="3">
    <source>
        <dbReference type="Proteomes" id="UP000238071"/>
    </source>
</evidence>
<dbReference type="Pfam" id="PF07796">
    <property type="entry name" value="DUF1638"/>
    <property type="match status" value="1"/>
</dbReference>
<reference evidence="2 3" key="1">
    <citation type="submission" date="2018-02" db="EMBL/GenBank/DDBJ databases">
        <title>Subsurface microbial communities from deep shales in Ohio and West Virginia, USA.</title>
        <authorList>
            <person name="Wrighton K."/>
        </authorList>
    </citation>
    <scope>NUCLEOTIDE SEQUENCE [LARGE SCALE GENOMIC DNA]</scope>
    <source>
        <strain evidence="2 3">OWC-G53F</strain>
    </source>
</reference>
<name>A0A2S6GZP8_9GAMM</name>
<dbReference type="AlphaFoldDB" id="A0A2S6GZP8"/>